<organism evidence="1 2">
    <name type="scientific">candidate division MSBL1 archaeon SCGC-AAA382A20</name>
    <dbReference type="NCBI Taxonomy" id="1698280"/>
    <lineage>
        <taxon>Archaea</taxon>
        <taxon>Methanobacteriati</taxon>
        <taxon>Methanobacteriota</taxon>
        <taxon>candidate division MSBL1</taxon>
    </lineage>
</organism>
<keyword evidence="2" id="KW-1185">Reference proteome</keyword>
<name>A0A133VGC7_9EURY</name>
<dbReference type="AlphaFoldDB" id="A0A133VGC7"/>
<reference evidence="1 2" key="1">
    <citation type="journal article" date="2016" name="Sci. Rep.">
        <title>Metabolic traits of an uncultured archaeal lineage -MSBL1- from brine pools of the Red Sea.</title>
        <authorList>
            <person name="Mwirichia R."/>
            <person name="Alam I."/>
            <person name="Rashid M."/>
            <person name="Vinu M."/>
            <person name="Ba-Alawi W."/>
            <person name="Anthony Kamau A."/>
            <person name="Kamanda Ngugi D."/>
            <person name="Goker M."/>
            <person name="Klenk H.P."/>
            <person name="Bajic V."/>
            <person name="Stingl U."/>
        </authorList>
    </citation>
    <scope>NUCLEOTIDE SEQUENCE [LARGE SCALE GENOMIC DNA]</scope>
    <source>
        <strain evidence="1">SCGC-AAA382A20</strain>
    </source>
</reference>
<comment type="caution">
    <text evidence="1">The sequence shown here is derived from an EMBL/GenBank/DDBJ whole genome shotgun (WGS) entry which is preliminary data.</text>
</comment>
<gene>
    <name evidence="1" type="ORF">AKJ51_05015</name>
</gene>
<protein>
    <submittedName>
        <fullName evidence="1">Uncharacterized protein</fullName>
    </submittedName>
</protein>
<dbReference type="EMBL" id="LHYE01000093">
    <property type="protein sequence ID" value="KXB05475.1"/>
    <property type="molecule type" value="Genomic_DNA"/>
</dbReference>
<dbReference type="Proteomes" id="UP000070263">
    <property type="component" value="Unassembled WGS sequence"/>
</dbReference>
<proteinExistence type="predicted"/>
<evidence type="ECO:0000313" key="1">
    <source>
        <dbReference type="EMBL" id="KXB05475.1"/>
    </source>
</evidence>
<accession>A0A133VGC7</accession>
<sequence length="73" mass="8441">MNRSKGYEVMFSLVKVNELKRRGGGLRTVLGFGIGGKDRRKNRPVRVLVLPFSIHVFTSKQNKNFQSRLYTEK</sequence>
<evidence type="ECO:0000313" key="2">
    <source>
        <dbReference type="Proteomes" id="UP000070263"/>
    </source>
</evidence>